<dbReference type="PATRIC" id="fig|37923.10.peg.2120"/>
<dbReference type="GeneID" id="61262544"/>
<dbReference type="GO" id="GO:0005829">
    <property type="term" value="C:cytosol"/>
    <property type="evidence" value="ECO:0007669"/>
    <property type="project" value="TreeGrafter"/>
</dbReference>
<gene>
    <name evidence="3" type="ORF">AN277_0203155</name>
    <name evidence="4" type="ORF">I6G21_04080</name>
</gene>
<name>A0A147E7M7_9MICC</name>
<organism evidence="3 5">
    <name type="scientific">Rothia kristinae</name>
    <dbReference type="NCBI Taxonomy" id="37923"/>
    <lineage>
        <taxon>Bacteria</taxon>
        <taxon>Bacillati</taxon>
        <taxon>Actinomycetota</taxon>
        <taxon>Actinomycetes</taxon>
        <taxon>Micrococcales</taxon>
        <taxon>Micrococcaceae</taxon>
        <taxon>Rothia</taxon>
    </lineage>
</organism>
<dbReference type="Gene3D" id="3.40.50.880">
    <property type="match status" value="1"/>
</dbReference>
<accession>A0A147E7M7</accession>
<reference evidence="3" key="1">
    <citation type="submission" date="2016-04" db="EMBL/GenBank/DDBJ databases">
        <authorList>
            <person name="Evans L.H."/>
            <person name="Alamgir A."/>
            <person name="Owens N."/>
            <person name="Weber N.D."/>
            <person name="Virtaneva K."/>
            <person name="Barbian K."/>
            <person name="Babar A."/>
            <person name="Rosenke K."/>
        </authorList>
    </citation>
    <scope>NUCLEOTIDE SEQUENCE [LARGE SCALE GENOMIC DNA]</scope>
    <source>
        <strain evidence="3">RUTW2-3</strain>
    </source>
</reference>
<keyword evidence="3" id="KW-0315">Glutamine amidotransferase</keyword>
<keyword evidence="5" id="KW-1185">Reference proteome</keyword>
<dbReference type="Proteomes" id="UP000594975">
    <property type="component" value="Chromosome"/>
</dbReference>
<evidence type="ECO:0000313" key="3">
    <source>
        <dbReference type="EMBL" id="OAX52378.1"/>
    </source>
</evidence>
<dbReference type="InterPro" id="IPR017926">
    <property type="entry name" value="GATASE"/>
</dbReference>
<evidence type="ECO:0000313" key="4">
    <source>
        <dbReference type="EMBL" id="QPT54360.1"/>
    </source>
</evidence>
<dbReference type="Pfam" id="PF00117">
    <property type="entry name" value="GATase"/>
    <property type="match status" value="1"/>
</dbReference>
<sequence>MLPFLLIQTRDDDAVVADELRSTAELGGFGPGELVQLQLDRIFAEDPRPATGAPEPGDEADSPLASSEQQAPPALDWPAILQAHSGVILCGSPFNSSDPEESKSALQRRVEAELRRMLDEVVRRDYPFFGACYGVGTLGLHQGAVVDRTFSEEAGPIRVTVTPQGRQDPLLADVEPVFQAFVGHKEAVRTLPPGAVLLAGGEACPVQMFRIGANMYATQFHPELDQRGLLHRLRVYANHGYYDPENAQERFDAVRAAEVTQPQRILANFRRRYARSA</sequence>
<dbReference type="InterPro" id="IPR029062">
    <property type="entry name" value="Class_I_gatase-like"/>
</dbReference>
<proteinExistence type="predicted"/>
<dbReference type="CDD" id="cd01741">
    <property type="entry name" value="GATase1_1"/>
    <property type="match status" value="1"/>
</dbReference>
<evidence type="ECO:0000313" key="5">
    <source>
        <dbReference type="Proteomes" id="UP000053171"/>
    </source>
</evidence>
<dbReference type="PANTHER" id="PTHR42695:SF5">
    <property type="entry name" value="GLUTAMINE AMIDOTRANSFERASE YLR126C-RELATED"/>
    <property type="match status" value="1"/>
</dbReference>
<dbReference type="NCBIfam" id="NF005743">
    <property type="entry name" value="PRK07567.1"/>
    <property type="match status" value="1"/>
</dbReference>
<dbReference type="EMBL" id="LJBJ02000004">
    <property type="protein sequence ID" value="OAX52378.1"/>
    <property type="molecule type" value="Genomic_DNA"/>
</dbReference>
<reference evidence="5" key="2">
    <citation type="submission" date="2016-04" db="EMBL/GenBank/DDBJ databases">
        <authorList>
            <person name="Waterworth S."/>
            <person name="Matcher G."/>
        </authorList>
    </citation>
    <scope>NUCLEOTIDE SEQUENCE [LARGE SCALE GENOMIC DNA]</scope>
    <source>
        <strain evidence="5">RuSp02-3</strain>
    </source>
</reference>
<dbReference type="InterPro" id="IPR044992">
    <property type="entry name" value="ChyE-like"/>
</dbReference>
<protein>
    <submittedName>
        <fullName evidence="3">Glutamine amidotransferase</fullName>
    </submittedName>
</protein>
<evidence type="ECO:0000259" key="2">
    <source>
        <dbReference type="Pfam" id="PF00117"/>
    </source>
</evidence>
<reference evidence="4 6" key="4">
    <citation type="submission" date="2020-12" db="EMBL/GenBank/DDBJ databases">
        <title>FDA dAtabase for Regulatory Grade micrObial Sequences (FDA-ARGOS): Supporting development and validation of Infectious Disease Dx tests.</title>
        <authorList>
            <person name="Sproer C."/>
            <person name="Gronow S."/>
            <person name="Severitt S."/>
            <person name="Schroder I."/>
            <person name="Tallon L."/>
            <person name="Sadzewicz L."/>
            <person name="Zhao X."/>
            <person name="Boylan J."/>
            <person name="Ott S."/>
            <person name="Bowen H."/>
            <person name="Vavikolanu K."/>
            <person name="Mehta A."/>
            <person name="Aluvathingal J."/>
            <person name="Nadendla S."/>
            <person name="Lowell S."/>
            <person name="Myers T."/>
            <person name="Yan Y."/>
            <person name="Sichtig H."/>
        </authorList>
    </citation>
    <scope>NUCLEOTIDE SEQUENCE [LARGE SCALE GENOMIC DNA]</scope>
    <source>
        <strain evidence="4 6">FDAARGOS_864</strain>
    </source>
</reference>
<dbReference type="PANTHER" id="PTHR42695">
    <property type="entry name" value="GLUTAMINE AMIDOTRANSFERASE YLR126C-RELATED"/>
    <property type="match status" value="1"/>
</dbReference>
<dbReference type="AlphaFoldDB" id="A0A147E7M7"/>
<dbReference type="SUPFAM" id="SSF52317">
    <property type="entry name" value="Class I glutamine amidotransferase-like"/>
    <property type="match status" value="1"/>
</dbReference>
<dbReference type="Proteomes" id="UP000053171">
    <property type="component" value="Unassembled WGS sequence"/>
</dbReference>
<dbReference type="RefSeq" id="WP_058731401.1">
    <property type="nucleotide sequence ID" value="NZ_CP065738.1"/>
</dbReference>
<keyword evidence="3" id="KW-0808">Transferase</keyword>
<dbReference type="PROSITE" id="PS51273">
    <property type="entry name" value="GATASE_TYPE_1"/>
    <property type="match status" value="1"/>
</dbReference>
<dbReference type="KEGG" id="rkr:I6G21_04080"/>
<feature type="region of interest" description="Disordered" evidence="1">
    <location>
        <begin position="46"/>
        <end position="70"/>
    </location>
</feature>
<evidence type="ECO:0000256" key="1">
    <source>
        <dbReference type="SAM" id="MobiDB-lite"/>
    </source>
</evidence>
<evidence type="ECO:0000313" key="6">
    <source>
        <dbReference type="Proteomes" id="UP000594975"/>
    </source>
</evidence>
<dbReference type="GO" id="GO:0016740">
    <property type="term" value="F:transferase activity"/>
    <property type="evidence" value="ECO:0007669"/>
    <property type="project" value="UniProtKB-KW"/>
</dbReference>
<reference evidence="3 5" key="3">
    <citation type="submission" date="2016-06" db="EMBL/GenBank/DDBJ databases">
        <title>Identification of putative biosynthetic pathways for the production of bioactive secondary metabolites by the marine actinomycete Kocuria kristinae RUTW2-3.</title>
        <authorList>
            <person name="Waterworth S.C."/>
            <person name="Walmsley T.A."/>
            <person name="Matongo T."/>
            <person name="Davies-Coleman M.T."/>
            <person name="Dorrington R.A."/>
        </authorList>
    </citation>
    <scope>NUCLEOTIDE SEQUENCE [LARGE SCALE GENOMIC DNA]</scope>
    <source>
        <strain evidence="5">RuSp02-3</strain>
        <strain evidence="3">RUTW2-3</strain>
    </source>
</reference>
<feature type="domain" description="Glutamine amidotransferase" evidence="2">
    <location>
        <begin position="86"/>
        <end position="225"/>
    </location>
</feature>
<dbReference type="EMBL" id="CP065738">
    <property type="protein sequence ID" value="QPT54360.1"/>
    <property type="molecule type" value="Genomic_DNA"/>
</dbReference>